<feature type="region of interest" description="Disordered" evidence="2">
    <location>
        <begin position="219"/>
        <end position="254"/>
    </location>
</feature>
<dbReference type="SUPFAM" id="SSF47769">
    <property type="entry name" value="SAM/Pointed domain"/>
    <property type="match status" value="1"/>
</dbReference>
<keyword evidence="1" id="KW-0677">Repeat</keyword>
<dbReference type="EMBL" id="JABFUD020000022">
    <property type="protein sequence ID" value="KAI5061892.1"/>
    <property type="molecule type" value="Genomic_DNA"/>
</dbReference>
<dbReference type="InterPro" id="IPR013761">
    <property type="entry name" value="SAM/pointed_sf"/>
</dbReference>
<feature type="compositionally biased region" description="Pro residues" evidence="2">
    <location>
        <begin position="18"/>
        <end position="44"/>
    </location>
</feature>
<dbReference type="PANTHER" id="PTHR10627:SF69">
    <property type="entry name" value="PROTEIN BICAUDAL C"/>
    <property type="match status" value="1"/>
</dbReference>
<dbReference type="AlphaFoldDB" id="A0A9D4U5R5"/>
<protein>
    <recommendedName>
        <fullName evidence="3">SAM domain-containing protein</fullName>
    </recommendedName>
</protein>
<dbReference type="CDD" id="cd09487">
    <property type="entry name" value="SAM_superfamily"/>
    <property type="match status" value="1"/>
</dbReference>
<evidence type="ECO:0000313" key="5">
    <source>
        <dbReference type="Proteomes" id="UP000886520"/>
    </source>
</evidence>
<organism evidence="4 5">
    <name type="scientific">Adiantum capillus-veneris</name>
    <name type="common">Maidenhair fern</name>
    <dbReference type="NCBI Taxonomy" id="13818"/>
    <lineage>
        <taxon>Eukaryota</taxon>
        <taxon>Viridiplantae</taxon>
        <taxon>Streptophyta</taxon>
        <taxon>Embryophyta</taxon>
        <taxon>Tracheophyta</taxon>
        <taxon>Polypodiopsida</taxon>
        <taxon>Polypodiidae</taxon>
        <taxon>Polypodiales</taxon>
        <taxon>Pteridineae</taxon>
        <taxon>Pteridaceae</taxon>
        <taxon>Vittarioideae</taxon>
        <taxon>Adiantum</taxon>
    </lineage>
</organism>
<dbReference type="InterPro" id="IPR001660">
    <property type="entry name" value="SAM"/>
</dbReference>
<name>A0A9D4U5R5_ADICA</name>
<feature type="compositionally biased region" description="Low complexity" evidence="2">
    <location>
        <begin position="45"/>
        <end position="55"/>
    </location>
</feature>
<proteinExistence type="predicted"/>
<feature type="region of interest" description="Disordered" evidence="2">
    <location>
        <begin position="89"/>
        <end position="172"/>
    </location>
</feature>
<keyword evidence="5" id="KW-1185">Reference proteome</keyword>
<feature type="compositionally biased region" description="Basic residues" evidence="2">
    <location>
        <begin position="89"/>
        <end position="100"/>
    </location>
</feature>
<gene>
    <name evidence="4" type="ORF">GOP47_0022431</name>
</gene>
<dbReference type="PROSITE" id="PS50105">
    <property type="entry name" value="SAM_DOMAIN"/>
    <property type="match status" value="1"/>
</dbReference>
<comment type="caution">
    <text evidence="4">The sequence shown here is derived from an EMBL/GenBank/DDBJ whole genome shotgun (WGS) entry which is preliminary data.</text>
</comment>
<dbReference type="SMART" id="SM00454">
    <property type="entry name" value="SAM"/>
    <property type="match status" value="1"/>
</dbReference>
<feature type="compositionally biased region" description="Basic and acidic residues" evidence="2">
    <location>
        <begin position="111"/>
        <end position="148"/>
    </location>
</feature>
<accession>A0A9D4U5R5</accession>
<dbReference type="Pfam" id="PF00536">
    <property type="entry name" value="SAM_1"/>
    <property type="match status" value="1"/>
</dbReference>
<sequence>MTVDVEPQGPEHQDNPDMAPPPPPHSGTPSPQPPLPPPSPPLQPPDSASALPPDAASKRQRRPNVRLNEIGSESCLANVVEYLLKRKGHHGVVGAKRGRPPKLASPDGDGDGEHHAEDIKPDSRKPYEKQKLAEDIKPDSRKPYEKQKLTPKVKNRKGGGLGKNHNTGTGITKHAKRPKVMFPHGEGNGNNWMQKTADGFLEAADGCVYACSDTDKHVRSPSPHAQPAMFSFESDSPKGLKKTQVTTKRKKKAVTGLKLPSAAECAHKNGAIEEKEDPSSSALQELRMQGPVWERGVAPLDERVREWMQKIGLEKYAPIFQHHEVGDDVLPLLTMDDLKEMGIQAVGARRKFFSEITKRKQSLMLANESLAGEK</sequence>
<evidence type="ECO:0000256" key="1">
    <source>
        <dbReference type="ARBA" id="ARBA00022737"/>
    </source>
</evidence>
<feature type="region of interest" description="Disordered" evidence="2">
    <location>
        <begin position="1"/>
        <end position="74"/>
    </location>
</feature>
<dbReference type="PANTHER" id="PTHR10627">
    <property type="entry name" value="SCP160"/>
    <property type="match status" value="1"/>
</dbReference>
<feature type="domain" description="SAM" evidence="3">
    <location>
        <begin position="302"/>
        <end position="362"/>
    </location>
</feature>
<evidence type="ECO:0000259" key="3">
    <source>
        <dbReference type="PROSITE" id="PS50105"/>
    </source>
</evidence>
<dbReference type="Gene3D" id="1.10.150.50">
    <property type="entry name" value="Transcription Factor, Ets-1"/>
    <property type="match status" value="1"/>
</dbReference>
<evidence type="ECO:0000313" key="4">
    <source>
        <dbReference type="EMBL" id="KAI5061892.1"/>
    </source>
</evidence>
<dbReference type="Proteomes" id="UP000886520">
    <property type="component" value="Chromosome 22"/>
</dbReference>
<dbReference type="OrthoDB" id="539213at2759"/>
<reference evidence="4" key="1">
    <citation type="submission" date="2021-01" db="EMBL/GenBank/DDBJ databases">
        <title>Adiantum capillus-veneris genome.</title>
        <authorList>
            <person name="Fang Y."/>
            <person name="Liao Q."/>
        </authorList>
    </citation>
    <scope>NUCLEOTIDE SEQUENCE</scope>
    <source>
        <strain evidence="4">H3</strain>
        <tissue evidence="4">Leaf</tissue>
    </source>
</reference>
<evidence type="ECO:0000256" key="2">
    <source>
        <dbReference type="SAM" id="MobiDB-lite"/>
    </source>
</evidence>